<dbReference type="Pfam" id="PF13302">
    <property type="entry name" value="Acetyltransf_3"/>
    <property type="match status" value="1"/>
</dbReference>
<dbReference type="InterPro" id="IPR000182">
    <property type="entry name" value="GNAT_dom"/>
</dbReference>
<sequence>MRVNQHHVLTTRKVLLLPYSAHHVPTYHTWMQDPELQSATASEPLTLDEEYAMQRSWRDDADKLTFIICLQHARSDTKQAAIRVGVDDSPERMVGDINLFLFQPADDNDEDDDEGADEDYESESVIGEIELMIARKDLHRQGYGRAALLTFMGYIIFHWPTICLEYENFSQQAVGPRPTNLRNQAKMNVSGERALASADTPCALPGPPTKSRPRLRYLRVKIHQSNKASIKLFESVGYKCTRHGEANYFGEVELRWRHDGNFLQRLEDLPWMEENGWEAGIMSYDEERCMASVKVG</sequence>
<dbReference type="SUPFAM" id="SSF55729">
    <property type="entry name" value="Acyl-CoA N-acyltransferases (Nat)"/>
    <property type="match status" value="1"/>
</dbReference>
<gene>
    <name evidence="5" type="ORF">LTR32_000133</name>
</gene>
<dbReference type="EMBL" id="JAVRRR010000002">
    <property type="protein sequence ID" value="KAK5148630.1"/>
    <property type="molecule type" value="Genomic_DNA"/>
</dbReference>
<comment type="caution">
    <text evidence="5">The sequence shown here is derived from an EMBL/GenBank/DDBJ whole genome shotgun (WGS) entry which is preliminary data.</text>
</comment>
<dbReference type="Proteomes" id="UP001308179">
    <property type="component" value="Unassembled WGS sequence"/>
</dbReference>
<name>A0ABR0LH01_9PEZI</name>
<feature type="domain" description="N-acetyltransferase" evidence="4">
    <location>
        <begin position="14"/>
        <end position="239"/>
    </location>
</feature>
<dbReference type="InterPro" id="IPR039135">
    <property type="entry name" value="NAT9-like"/>
</dbReference>
<dbReference type="PANTHER" id="PTHR13256">
    <property type="entry name" value="N-ACETYLTRANSFERASE 9"/>
    <property type="match status" value="1"/>
</dbReference>
<evidence type="ECO:0000256" key="1">
    <source>
        <dbReference type="ARBA" id="ARBA00009342"/>
    </source>
</evidence>
<proteinExistence type="inferred from homology"/>
<reference evidence="5 6" key="1">
    <citation type="submission" date="2023-08" db="EMBL/GenBank/DDBJ databases">
        <title>Black Yeasts Isolated from many extreme environments.</title>
        <authorList>
            <person name="Coleine C."/>
            <person name="Stajich J.E."/>
            <person name="Selbmann L."/>
        </authorList>
    </citation>
    <scope>NUCLEOTIDE SEQUENCE [LARGE SCALE GENOMIC DNA]</scope>
    <source>
        <strain evidence="5 6">CCFEE 5386</strain>
    </source>
</reference>
<evidence type="ECO:0000259" key="4">
    <source>
        <dbReference type="Pfam" id="PF13302"/>
    </source>
</evidence>
<dbReference type="InterPro" id="IPR016181">
    <property type="entry name" value="Acyl_CoA_acyltransferase"/>
</dbReference>
<evidence type="ECO:0000256" key="3">
    <source>
        <dbReference type="ARBA" id="ARBA00023315"/>
    </source>
</evidence>
<keyword evidence="2" id="KW-0808">Transferase</keyword>
<evidence type="ECO:0000256" key="2">
    <source>
        <dbReference type="ARBA" id="ARBA00022679"/>
    </source>
</evidence>
<organism evidence="5 6">
    <name type="scientific">Rachicladosporium monterosium</name>
    <dbReference type="NCBI Taxonomy" id="1507873"/>
    <lineage>
        <taxon>Eukaryota</taxon>
        <taxon>Fungi</taxon>
        <taxon>Dikarya</taxon>
        <taxon>Ascomycota</taxon>
        <taxon>Pezizomycotina</taxon>
        <taxon>Dothideomycetes</taxon>
        <taxon>Dothideomycetidae</taxon>
        <taxon>Cladosporiales</taxon>
        <taxon>Cladosporiaceae</taxon>
        <taxon>Rachicladosporium</taxon>
    </lineage>
</organism>
<evidence type="ECO:0000313" key="6">
    <source>
        <dbReference type="Proteomes" id="UP001308179"/>
    </source>
</evidence>
<keyword evidence="3" id="KW-0012">Acyltransferase</keyword>
<dbReference type="PANTHER" id="PTHR13256:SF16">
    <property type="entry name" value="ALPHA_BETA-TUBULIN-N-ACETYLTRANSFERASE 9"/>
    <property type="match status" value="1"/>
</dbReference>
<evidence type="ECO:0000313" key="5">
    <source>
        <dbReference type="EMBL" id="KAK5148630.1"/>
    </source>
</evidence>
<accession>A0ABR0LH01</accession>
<protein>
    <recommendedName>
        <fullName evidence="4">N-acetyltransferase domain-containing protein</fullName>
    </recommendedName>
</protein>
<keyword evidence="6" id="KW-1185">Reference proteome</keyword>
<dbReference type="Gene3D" id="3.40.630.30">
    <property type="match status" value="1"/>
</dbReference>
<comment type="similarity">
    <text evidence="1">Belongs to the acetyltransferase family. GNAT subfamily.</text>
</comment>